<protein>
    <submittedName>
        <fullName evidence="2">CYP734A7</fullName>
    </submittedName>
</protein>
<name>A0A0A8Y8J6_ARUDO</name>
<evidence type="ECO:0000313" key="2">
    <source>
        <dbReference type="EMBL" id="JAD21548.1"/>
    </source>
</evidence>
<organism evidence="2">
    <name type="scientific">Arundo donax</name>
    <name type="common">Giant reed</name>
    <name type="synonym">Donax arundinaceus</name>
    <dbReference type="NCBI Taxonomy" id="35708"/>
    <lineage>
        <taxon>Eukaryota</taxon>
        <taxon>Viridiplantae</taxon>
        <taxon>Streptophyta</taxon>
        <taxon>Embryophyta</taxon>
        <taxon>Tracheophyta</taxon>
        <taxon>Spermatophyta</taxon>
        <taxon>Magnoliopsida</taxon>
        <taxon>Liliopsida</taxon>
        <taxon>Poales</taxon>
        <taxon>Poaceae</taxon>
        <taxon>PACMAD clade</taxon>
        <taxon>Arundinoideae</taxon>
        <taxon>Arundineae</taxon>
        <taxon>Arundo</taxon>
    </lineage>
</organism>
<feature type="region of interest" description="Disordered" evidence="1">
    <location>
        <begin position="1"/>
        <end position="22"/>
    </location>
</feature>
<reference evidence="2" key="2">
    <citation type="journal article" date="2015" name="Data Brief">
        <title>Shoot transcriptome of the giant reed, Arundo donax.</title>
        <authorList>
            <person name="Barrero R.A."/>
            <person name="Guerrero F.D."/>
            <person name="Moolhuijzen P."/>
            <person name="Goolsby J.A."/>
            <person name="Tidwell J."/>
            <person name="Bellgard S.E."/>
            <person name="Bellgard M.I."/>
        </authorList>
    </citation>
    <scope>NUCLEOTIDE SEQUENCE</scope>
    <source>
        <tissue evidence="2">Shoot tissue taken approximately 20 cm above the soil surface</tissue>
    </source>
</reference>
<reference evidence="2" key="1">
    <citation type="submission" date="2014-09" db="EMBL/GenBank/DDBJ databases">
        <authorList>
            <person name="Magalhaes I.L.F."/>
            <person name="Oliveira U."/>
            <person name="Santos F.R."/>
            <person name="Vidigal T.H.D.A."/>
            <person name="Brescovit A.D."/>
            <person name="Santos A.J."/>
        </authorList>
    </citation>
    <scope>NUCLEOTIDE SEQUENCE</scope>
    <source>
        <tissue evidence="2">Shoot tissue taken approximately 20 cm above the soil surface</tissue>
    </source>
</reference>
<accession>A0A0A8Y8J6</accession>
<dbReference type="EMBL" id="GBRH01276347">
    <property type="protein sequence ID" value="JAD21548.1"/>
    <property type="molecule type" value="Transcribed_RNA"/>
</dbReference>
<feature type="compositionally biased region" description="Polar residues" evidence="1">
    <location>
        <begin position="1"/>
        <end position="12"/>
    </location>
</feature>
<proteinExistence type="predicted"/>
<evidence type="ECO:0000256" key="1">
    <source>
        <dbReference type="SAM" id="MobiDB-lite"/>
    </source>
</evidence>
<sequence>MSTRMQQNSTTRPAMASGTCWG</sequence>
<dbReference type="AlphaFoldDB" id="A0A0A8Y8J6"/>